<feature type="domain" description="SsuA/THI5-like" evidence="13">
    <location>
        <begin position="47"/>
        <end position="258"/>
    </location>
</feature>
<evidence type="ECO:0000256" key="7">
    <source>
        <dbReference type="ARBA" id="ARBA00022898"/>
    </source>
</evidence>
<dbReference type="Gene3D" id="3.40.190.10">
    <property type="entry name" value="Periplasmic binding protein-like II"/>
    <property type="match status" value="2"/>
</dbReference>
<keyword evidence="7" id="KW-0663">Pyridoxal phosphate</keyword>
<comment type="function">
    <text evidence="1">Responsible for the formation of the pyrimidine heterocycle in the thiamine biosynthesis pathway. Catalyzes the formation of hydroxymethylpyrimidine phosphate (HMP-P) from histidine and pyridoxal phosphate (PLP). The protein uses PLP and the active site histidine to form HMP-P, generating an inactive enzyme. The enzyme can only undergo a single turnover, which suggests it is a suicide enzyme.</text>
</comment>
<evidence type="ECO:0000256" key="5">
    <source>
        <dbReference type="ARBA" id="ARBA00022679"/>
    </source>
</evidence>
<comment type="subunit">
    <text evidence="4">Homodimer.</text>
</comment>
<evidence type="ECO:0000256" key="1">
    <source>
        <dbReference type="ARBA" id="ARBA00003469"/>
    </source>
</evidence>
<evidence type="ECO:0000256" key="12">
    <source>
        <dbReference type="SAM" id="SignalP"/>
    </source>
</evidence>
<evidence type="ECO:0000313" key="15">
    <source>
        <dbReference type="Proteomes" id="UP000243904"/>
    </source>
</evidence>
<evidence type="ECO:0000256" key="8">
    <source>
        <dbReference type="ARBA" id="ARBA00022977"/>
    </source>
</evidence>
<dbReference type="GO" id="GO:0009228">
    <property type="term" value="P:thiamine biosynthetic process"/>
    <property type="evidence" value="ECO:0007669"/>
    <property type="project" value="UniProtKB-KW"/>
</dbReference>
<dbReference type="PANTHER" id="PTHR31528">
    <property type="entry name" value="4-AMINO-5-HYDROXYMETHYL-2-METHYLPYRIMIDINE PHOSPHATE SYNTHASE THI11-RELATED"/>
    <property type="match status" value="1"/>
</dbReference>
<dbReference type="EMBL" id="LT629750">
    <property type="protein sequence ID" value="SDT56389.1"/>
    <property type="molecule type" value="Genomic_DNA"/>
</dbReference>
<organism evidence="14 15">
    <name type="scientific">Bradyrhizobium canariense</name>
    <dbReference type="NCBI Taxonomy" id="255045"/>
    <lineage>
        <taxon>Bacteria</taxon>
        <taxon>Pseudomonadati</taxon>
        <taxon>Pseudomonadota</taxon>
        <taxon>Alphaproteobacteria</taxon>
        <taxon>Hyphomicrobiales</taxon>
        <taxon>Nitrobacteraceae</taxon>
        <taxon>Bradyrhizobium</taxon>
    </lineage>
</organism>
<keyword evidence="12" id="KW-0732">Signal</keyword>
<evidence type="ECO:0000256" key="2">
    <source>
        <dbReference type="ARBA" id="ARBA00004948"/>
    </source>
</evidence>
<evidence type="ECO:0000256" key="9">
    <source>
        <dbReference type="ARBA" id="ARBA00023004"/>
    </source>
</evidence>
<evidence type="ECO:0000256" key="10">
    <source>
        <dbReference type="ARBA" id="ARBA00033171"/>
    </source>
</evidence>
<evidence type="ECO:0000256" key="3">
    <source>
        <dbReference type="ARBA" id="ARBA00009406"/>
    </source>
</evidence>
<name>A0A1H2BES0_9BRAD</name>
<protein>
    <recommendedName>
        <fullName evidence="10">Thiamine pyrimidine synthase</fullName>
    </recommendedName>
</protein>
<dbReference type="PANTHER" id="PTHR31528:SF1">
    <property type="entry name" value="4-AMINO-5-HYDROXYMETHYL-2-METHYLPYRIMIDINE PHOSPHATE SYNTHASE THI11-RELATED"/>
    <property type="match status" value="1"/>
</dbReference>
<evidence type="ECO:0000256" key="6">
    <source>
        <dbReference type="ARBA" id="ARBA00022723"/>
    </source>
</evidence>
<accession>A0A1H2BES0</accession>
<gene>
    <name evidence="14" type="ORF">SAMN05444158_7068</name>
</gene>
<comment type="pathway">
    <text evidence="2">Cofactor biosynthesis; thiamine diphosphate biosynthesis.</text>
</comment>
<dbReference type="Pfam" id="PF09084">
    <property type="entry name" value="NMT1"/>
    <property type="match status" value="1"/>
</dbReference>
<dbReference type="AlphaFoldDB" id="A0A1H2BES0"/>
<sequence length="343" mass="38127">MKQIQRHLLLLALGFVALLSFGQPQAAQAADKLKLLMDWAFQGQAGAFVNAVDNGYFTKQGLDVSIDRGYGSADAITKLASGAYDVAFGDINSMMEFNTKNPDKPQLIAVMMVFDRPPLSIMTFDTSIKTPRDLEGKKVVTSQGESNLRLFPLFAKLNGIDRSKVTFVNVQPQLRESLMMRGEGNAVTGFYYASYESFKALGADMPKLTTLMYADYGLKVYGNAVIVSKSLVDSKPDVIRRFNLALISSLRDTMKQPEVVAPLLKKRDPTIFESAETERFEIVNRDFIMTPYVKEHGFGDIDPARMEAGIAQVTEALDLPRKPKIDEVFTSQFLPPADQRKLP</sequence>
<dbReference type="InterPro" id="IPR027939">
    <property type="entry name" value="NMT1/THI5"/>
</dbReference>
<dbReference type="GO" id="GO:0046872">
    <property type="term" value="F:metal ion binding"/>
    <property type="evidence" value="ECO:0007669"/>
    <property type="project" value="UniProtKB-KW"/>
</dbReference>
<keyword evidence="5" id="KW-0808">Transferase</keyword>
<dbReference type="SUPFAM" id="SSF53850">
    <property type="entry name" value="Periplasmic binding protein-like II"/>
    <property type="match status" value="1"/>
</dbReference>
<evidence type="ECO:0000313" key="14">
    <source>
        <dbReference type="EMBL" id="SDT56389.1"/>
    </source>
</evidence>
<keyword evidence="9" id="KW-0408">Iron</keyword>
<feature type="signal peptide" evidence="12">
    <location>
        <begin position="1"/>
        <end position="26"/>
    </location>
</feature>
<dbReference type="InterPro" id="IPR015168">
    <property type="entry name" value="SsuA/THI5"/>
</dbReference>
<evidence type="ECO:0000259" key="13">
    <source>
        <dbReference type="Pfam" id="PF09084"/>
    </source>
</evidence>
<dbReference type="Proteomes" id="UP000243904">
    <property type="component" value="Chromosome I"/>
</dbReference>
<dbReference type="GO" id="GO:0016740">
    <property type="term" value="F:transferase activity"/>
    <property type="evidence" value="ECO:0007669"/>
    <property type="project" value="UniProtKB-KW"/>
</dbReference>
<reference evidence="15" key="1">
    <citation type="submission" date="2016-10" db="EMBL/GenBank/DDBJ databases">
        <authorList>
            <person name="Varghese N."/>
            <person name="Submissions S."/>
        </authorList>
    </citation>
    <scope>NUCLEOTIDE SEQUENCE [LARGE SCALE GENOMIC DNA]</scope>
    <source>
        <strain evidence="15">GAS369</strain>
    </source>
</reference>
<feature type="chain" id="PRO_5009269858" description="Thiamine pyrimidine synthase" evidence="12">
    <location>
        <begin position="27"/>
        <end position="343"/>
    </location>
</feature>
<comment type="catalytic activity">
    <reaction evidence="11">
        <text>N(6)-(pyridoxal phosphate)-L-lysyl-[4-amino-5-hydroxymethyl-2-methylpyrimidine phosphate synthase] + L-histidyl-[4-amino-5-hydroxymethyl-2-methylpyrimidine phosphate synthase] + 2 Fe(3+) + 4 H2O = L-lysyl-[4-amino-5-hydroxymethyl-2-methylpyrimidine phosphate synthase] + (2S)-2-amino-5-hydroxy-4-oxopentanoyl-[4-amino-5-hydroxymethyl-2-methylpyrimidine phosphate synthase] + 4-amino-2-methyl-5-(phosphooxymethyl)pyrimidine + 3-oxopropanoate + 2 Fe(2+) + 2 H(+)</text>
        <dbReference type="Rhea" id="RHEA:65756"/>
        <dbReference type="Rhea" id="RHEA-COMP:16892"/>
        <dbReference type="Rhea" id="RHEA-COMP:16893"/>
        <dbReference type="Rhea" id="RHEA-COMP:16894"/>
        <dbReference type="Rhea" id="RHEA-COMP:16895"/>
        <dbReference type="ChEBI" id="CHEBI:15377"/>
        <dbReference type="ChEBI" id="CHEBI:15378"/>
        <dbReference type="ChEBI" id="CHEBI:29033"/>
        <dbReference type="ChEBI" id="CHEBI:29034"/>
        <dbReference type="ChEBI" id="CHEBI:29969"/>
        <dbReference type="ChEBI" id="CHEBI:29979"/>
        <dbReference type="ChEBI" id="CHEBI:33190"/>
        <dbReference type="ChEBI" id="CHEBI:58354"/>
        <dbReference type="ChEBI" id="CHEBI:143915"/>
        <dbReference type="ChEBI" id="CHEBI:157692"/>
    </reaction>
    <physiologicalReaction direction="left-to-right" evidence="11">
        <dbReference type="Rhea" id="RHEA:65757"/>
    </physiologicalReaction>
</comment>
<evidence type="ECO:0000256" key="4">
    <source>
        <dbReference type="ARBA" id="ARBA00011738"/>
    </source>
</evidence>
<keyword evidence="6" id="KW-0479">Metal-binding</keyword>
<keyword evidence="15" id="KW-1185">Reference proteome</keyword>
<proteinExistence type="inferred from homology"/>
<keyword evidence="8" id="KW-0784">Thiamine biosynthesis</keyword>
<evidence type="ECO:0000256" key="11">
    <source>
        <dbReference type="ARBA" id="ARBA00048179"/>
    </source>
</evidence>
<comment type="similarity">
    <text evidence="3">Belongs to the NMT1/THI5 family.</text>
</comment>